<dbReference type="InterPro" id="IPR017853">
    <property type="entry name" value="GH"/>
</dbReference>
<dbReference type="GO" id="GO:0005975">
    <property type="term" value="P:carbohydrate metabolic process"/>
    <property type="evidence" value="ECO:0007669"/>
    <property type="project" value="InterPro"/>
</dbReference>
<dbReference type="Pfam" id="PF01055">
    <property type="entry name" value="Glyco_hydro_31_2nd"/>
    <property type="match status" value="1"/>
</dbReference>
<dbReference type="CDD" id="cd06592">
    <property type="entry name" value="GH31_NET37"/>
    <property type="match status" value="1"/>
</dbReference>
<evidence type="ECO:0000256" key="1">
    <source>
        <dbReference type="ARBA" id="ARBA00007806"/>
    </source>
</evidence>
<dbReference type="InterPro" id="IPR000322">
    <property type="entry name" value="Glyco_hydro_31_TIM"/>
</dbReference>
<dbReference type="OrthoDB" id="10070917at2759"/>
<proteinExistence type="inferred from homology"/>
<gene>
    <name evidence="6" type="ORF">Anas_12114</name>
</gene>
<dbReference type="Gene3D" id="3.20.20.80">
    <property type="entry name" value="Glycosidases"/>
    <property type="match status" value="1"/>
</dbReference>
<dbReference type="AlphaFoldDB" id="A0A5N5T7R6"/>
<dbReference type="PANTHER" id="PTHR43053">
    <property type="entry name" value="GLYCOSIDASE FAMILY 31"/>
    <property type="match status" value="1"/>
</dbReference>
<dbReference type="SUPFAM" id="SSF51445">
    <property type="entry name" value="(Trans)glycosidases"/>
    <property type="match status" value="1"/>
</dbReference>
<evidence type="ECO:0000256" key="4">
    <source>
        <dbReference type="RuleBase" id="RU361185"/>
    </source>
</evidence>
<evidence type="ECO:0000256" key="3">
    <source>
        <dbReference type="ARBA" id="ARBA00023295"/>
    </source>
</evidence>
<dbReference type="Proteomes" id="UP000326759">
    <property type="component" value="Unassembled WGS sequence"/>
</dbReference>
<evidence type="ECO:0000256" key="2">
    <source>
        <dbReference type="ARBA" id="ARBA00022801"/>
    </source>
</evidence>
<evidence type="ECO:0000259" key="5">
    <source>
        <dbReference type="Pfam" id="PF01055"/>
    </source>
</evidence>
<keyword evidence="3 4" id="KW-0326">Glycosidase</keyword>
<dbReference type="GO" id="GO:0004553">
    <property type="term" value="F:hydrolase activity, hydrolyzing O-glycosyl compounds"/>
    <property type="evidence" value="ECO:0007669"/>
    <property type="project" value="InterPro"/>
</dbReference>
<comment type="similarity">
    <text evidence="1 4">Belongs to the glycosyl hydrolase 31 family.</text>
</comment>
<keyword evidence="7" id="KW-1185">Reference proteome</keyword>
<feature type="domain" description="Glycoside hydrolase family 31 TIM barrel" evidence="5">
    <location>
        <begin position="1"/>
        <end position="240"/>
    </location>
</feature>
<evidence type="ECO:0000313" key="7">
    <source>
        <dbReference type="Proteomes" id="UP000326759"/>
    </source>
</evidence>
<reference evidence="6 7" key="1">
    <citation type="journal article" date="2019" name="PLoS Biol.">
        <title>Sex chromosomes control vertical transmission of feminizing Wolbachia symbionts in an isopod.</title>
        <authorList>
            <person name="Becking T."/>
            <person name="Chebbi M.A."/>
            <person name="Giraud I."/>
            <person name="Moumen B."/>
            <person name="Laverre T."/>
            <person name="Caubet Y."/>
            <person name="Peccoud J."/>
            <person name="Gilbert C."/>
            <person name="Cordaux R."/>
        </authorList>
    </citation>
    <scope>NUCLEOTIDE SEQUENCE [LARGE SCALE GENOMIC DNA]</scope>
    <source>
        <strain evidence="6">ANa2</strain>
        <tissue evidence="6">Whole body excluding digestive tract and cuticle</tissue>
    </source>
</reference>
<protein>
    <submittedName>
        <fullName evidence="6">Putative family 31 glucosidase</fullName>
    </submittedName>
</protein>
<accession>A0A5N5T7R6</accession>
<name>A0A5N5T7R6_9CRUS</name>
<comment type="caution">
    <text evidence="6">The sequence shown here is derived from an EMBL/GenBank/DDBJ whole genome shotgun (WGS) entry which is preliminary data.</text>
</comment>
<dbReference type="EMBL" id="SEYY01006973">
    <property type="protein sequence ID" value="KAB7502684.1"/>
    <property type="molecule type" value="Genomic_DNA"/>
</dbReference>
<sequence length="447" mass="52267">MVDLLHSMGYRVTVWVTPFINNDCESFAIADEAKYFVKDENGITQLTSWWNGNETGIVDFTNPDAVNWWTGRLNRLIEETGLDGYKFDAGETNWLPEIYTLNLKKTEWPNGYTTAYINTVSSFGNISEIRTGVGNQHNPVFVRMLDKSSVWSEENGLRSLIPSLFHSGFLGYPFVLPDMIGGNAYEGKPSSELFVRWAQANTFMPAIQFSLVPWDYDTEDINATEITRNVAKLHADFIDTFLDLARRAVQGEGPMMRPTWWLCPKEEECLLANQQDYYFCQGLRSSNTKEDYYFCQGLRSSHTKEDYYFCQGLRSSHTKEDYYFCQGLRSSHTKEDYYFCQGLRSSHTKEDYYFCQGLRSSHTKEDYYFCQGLRSSHTKEDYYFCQGLRSSNTKEDYYFCQGLRSSHTKEDYYFCQGLRSSHTKEDYYFCQGFRSSDRFYLRLGQFR</sequence>
<dbReference type="InterPro" id="IPR050985">
    <property type="entry name" value="Alpha-glycosidase_related"/>
</dbReference>
<evidence type="ECO:0000313" key="6">
    <source>
        <dbReference type="EMBL" id="KAB7502684.1"/>
    </source>
</evidence>
<dbReference type="PANTHER" id="PTHR43053:SF4">
    <property type="entry name" value="MYOGENESIS-REGULATING GLYCOSIDASE"/>
    <property type="match status" value="1"/>
</dbReference>
<organism evidence="6 7">
    <name type="scientific">Armadillidium nasatum</name>
    <dbReference type="NCBI Taxonomy" id="96803"/>
    <lineage>
        <taxon>Eukaryota</taxon>
        <taxon>Metazoa</taxon>
        <taxon>Ecdysozoa</taxon>
        <taxon>Arthropoda</taxon>
        <taxon>Crustacea</taxon>
        <taxon>Multicrustacea</taxon>
        <taxon>Malacostraca</taxon>
        <taxon>Eumalacostraca</taxon>
        <taxon>Peracarida</taxon>
        <taxon>Isopoda</taxon>
        <taxon>Oniscidea</taxon>
        <taxon>Crinocheta</taxon>
        <taxon>Armadillidiidae</taxon>
        <taxon>Armadillidium</taxon>
    </lineage>
</organism>
<keyword evidence="2 4" id="KW-0378">Hydrolase</keyword>